<evidence type="ECO:0000256" key="1">
    <source>
        <dbReference type="SAM" id="Phobius"/>
    </source>
</evidence>
<comment type="caution">
    <text evidence="2">The sequence shown here is derived from an EMBL/GenBank/DDBJ whole genome shotgun (WGS) entry which is preliminary data.</text>
</comment>
<keyword evidence="3" id="KW-1185">Reference proteome</keyword>
<dbReference type="EMBL" id="JAUIQD010000006">
    <property type="protein sequence ID" value="KAK3346985.1"/>
    <property type="molecule type" value="Genomic_DNA"/>
</dbReference>
<reference evidence="2" key="1">
    <citation type="journal article" date="2023" name="Mol. Phylogenet. Evol.">
        <title>Genome-scale phylogeny and comparative genomics of the fungal order Sordariales.</title>
        <authorList>
            <person name="Hensen N."/>
            <person name="Bonometti L."/>
            <person name="Westerberg I."/>
            <person name="Brannstrom I.O."/>
            <person name="Guillou S."/>
            <person name="Cros-Aarteil S."/>
            <person name="Calhoun S."/>
            <person name="Haridas S."/>
            <person name="Kuo A."/>
            <person name="Mondo S."/>
            <person name="Pangilinan J."/>
            <person name="Riley R."/>
            <person name="LaButti K."/>
            <person name="Andreopoulos B."/>
            <person name="Lipzen A."/>
            <person name="Chen C."/>
            <person name="Yan M."/>
            <person name="Daum C."/>
            <person name="Ng V."/>
            <person name="Clum A."/>
            <person name="Steindorff A."/>
            <person name="Ohm R.A."/>
            <person name="Martin F."/>
            <person name="Silar P."/>
            <person name="Natvig D.O."/>
            <person name="Lalanne C."/>
            <person name="Gautier V."/>
            <person name="Ament-Velasquez S.L."/>
            <person name="Kruys A."/>
            <person name="Hutchinson M.I."/>
            <person name="Powell A.J."/>
            <person name="Barry K."/>
            <person name="Miller A.N."/>
            <person name="Grigoriev I.V."/>
            <person name="Debuchy R."/>
            <person name="Gladieux P."/>
            <person name="Hiltunen Thoren M."/>
            <person name="Johannesson H."/>
        </authorList>
    </citation>
    <scope>NUCLEOTIDE SEQUENCE</scope>
    <source>
        <strain evidence="2">CBS 955.72</strain>
    </source>
</reference>
<organism evidence="2 3">
    <name type="scientific">Lasiosphaeria hispida</name>
    <dbReference type="NCBI Taxonomy" id="260671"/>
    <lineage>
        <taxon>Eukaryota</taxon>
        <taxon>Fungi</taxon>
        <taxon>Dikarya</taxon>
        <taxon>Ascomycota</taxon>
        <taxon>Pezizomycotina</taxon>
        <taxon>Sordariomycetes</taxon>
        <taxon>Sordariomycetidae</taxon>
        <taxon>Sordariales</taxon>
        <taxon>Lasiosphaeriaceae</taxon>
        <taxon>Lasiosphaeria</taxon>
    </lineage>
</organism>
<evidence type="ECO:0000313" key="3">
    <source>
        <dbReference type="Proteomes" id="UP001275084"/>
    </source>
</evidence>
<keyword evidence="1" id="KW-0812">Transmembrane</keyword>
<keyword evidence="1" id="KW-0472">Membrane</keyword>
<sequence length="185" mass="20335">MGNPRQPRAKGPKGVLGWRRPVHLAILFVAGNFSASLDALALLLLLIIYVSRCRGDTGETKRHWRTMRSAPAFSNPMCLSAFFEIDDMSGCWKCVQNGNGRARGWPEYPGGGSFFVLPCPSLSLASASHPRQPWAALCTTNPEPSQAGSRNVTCWRPIRAADLQEAPSRCVLPEVYTTVYFVPTQ</sequence>
<gene>
    <name evidence="2" type="ORF">B0T25DRAFT_292374</name>
</gene>
<keyword evidence="1" id="KW-1133">Transmembrane helix</keyword>
<name>A0AAJ0MB76_9PEZI</name>
<protein>
    <submittedName>
        <fullName evidence="2">Uncharacterized protein</fullName>
    </submittedName>
</protein>
<proteinExistence type="predicted"/>
<dbReference type="AlphaFoldDB" id="A0AAJ0MB76"/>
<dbReference type="Proteomes" id="UP001275084">
    <property type="component" value="Unassembled WGS sequence"/>
</dbReference>
<evidence type="ECO:0000313" key="2">
    <source>
        <dbReference type="EMBL" id="KAK3346985.1"/>
    </source>
</evidence>
<feature type="transmembrane region" description="Helical" evidence="1">
    <location>
        <begin position="21"/>
        <end position="50"/>
    </location>
</feature>
<reference evidence="2" key="2">
    <citation type="submission" date="2023-06" db="EMBL/GenBank/DDBJ databases">
        <authorList>
            <consortium name="Lawrence Berkeley National Laboratory"/>
            <person name="Haridas S."/>
            <person name="Hensen N."/>
            <person name="Bonometti L."/>
            <person name="Westerberg I."/>
            <person name="Brannstrom I.O."/>
            <person name="Guillou S."/>
            <person name="Cros-Aarteil S."/>
            <person name="Calhoun S."/>
            <person name="Kuo A."/>
            <person name="Mondo S."/>
            <person name="Pangilinan J."/>
            <person name="Riley R."/>
            <person name="Labutti K."/>
            <person name="Andreopoulos B."/>
            <person name="Lipzen A."/>
            <person name="Chen C."/>
            <person name="Yanf M."/>
            <person name="Daum C."/>
            <person name="Ng V."/>
            <person name="Clum A."/>
            <person name="Steindorff A."/>
            <person name="Ohm R."/>
            <person name="Martin F."/>
            <person name="Silar P."/>
            <person name="Natvig D."/>
            <person name="Lalanne C."/>
            <person name="Gautier V."/>
            <person name="Ament-Velasquez S.L."/>
            <person name="Kruys A."/>
            <person name="Hutchinson M.I."/>
            <person name="Powell A.J."/>
            <person name="Barry K."/>
            <person name="Miller A.N."/>
            <person name="Grigoriev I.V."/>
            <person name="Debuchy R."/>
            <person name="Gladieux P."/>
            <person name="Thoren M.H."/>
            <person name="Johannesson H."/>
        </authorList>
    </citation>
    <scope>NUCLEOTIDE SEQUENCE</scope>
    <source>
        <strain evidence="2">CBS 955.72</strain>
    </source>
</reference>
<accession>A0AAJ0MB76</accession>